<evidence type="ECO:0000313" key="6">
    <source>
        <dbReference type="EMBL" id="GAA6168812.1"/>
    </source>
</evidence>
<name>A0ABQ0AB64_9GAMM</name>
<evidence type="ECO:0000256" key="3">
    <source>
        <dbReference type="ARBA" id="ARBA00022448"/>
    </source>
</evidence>
<keyword evidence="3" id="KW-0813">Transport</keyword>
<evidence type="ECO:0000259" key="5">
    <source>
        <dbReference type="Pfam" id="PF00496"/>
    </source>
</evidence>
<keyword evidence="4" id="KW-0732">Signal</keyword>
<dbReference type="Gene3D" id="3.40.190.10">
    <property type="entry name" value="Periplasmic binding protein-like II"/>
    <property type="match status" value="1"/>
</dbReference>
<dbReference type="InterPro" id="IPR023765">
    <property type="entry name" value="SBP_5_CS"/>
</dbReference>
<evidence type="ECO:0000256" key="2">
    <source>
        <dbReference type="ARBA" id="ARBA00005695"/>
    </source>
</evidence>
<dbReference type="PANTHER" id="PTHR30290">
    <property type="entry name" value="PERIPLASMIC BINDING COMPONENT OF ABC TRANSPORTER"/>
    <property type="match status" value="1"/>
</dbReference>
<dbReference type="PIRSF" id="PIRSF002741">
    <property type="entry name" value="MppA"/>
    <property type="match status" value="1"/>
</dbReference>
<feature type="domain" description="Solute-binding protein family 5" evidence="5">
    <location>
        <begin position="90"/>
        <end position="472"/>
    </location>
</feature>
<organism evidence="6 7">
    <name type="scientific">Sessilibacter corallicola</name>
    <dbReference type="NCBI Taxonomy" id="2904075"/>
    <lineage>
        <taxon>Bacteria</taxon>
        <taxon>Pseudomonadati</taxon>
        <taxon>Pseudomonadota</taxon>
        <taxon>Gammaproteobacteria</taxon>
        <taxon>Cellvibrionales</taxon>
        <taxon>Cellvibrionaceae</taxon>
        <taxon>Sessilibacter</taxon>
    </lineage>
</organism>
<evidence type="ECO:0000256" key="4">
    <source>
        <dbReference type="ARBA" id="ARBA00022729"/>
    </source>
</evidence>
<dbReference type="PROSITE" id="PS01040">
    <property type="entry name" value="SBP_BACTERIAL_5"/>
    <property type="match status" value="1"/>
</dbReference>
<dbReference type="Gene3D" id="3.90.76.10">
    <property type="entry name" value="Dipeptide-binding Protein, Domain 1"/>
    <property type="match status" value="1"/>
</dbReference>
<dbReference type="PROSITE" id="PS51257">
    <property type="entry name" value="PROKAR_LIPOPROTEIN"/>
    <property type="match status" value="1"/>
</dbReference>
<dbReference type="InterPro" id="IPR039424">
    <property type="entry name" value="SBP_5"/>
</dbReference>
<dbReference type="Gene3D" id="3.10.105.10">
    <property type="entry name" value="Dipeptide-binding Protein, Domain 3"/>
    <property type="match status" value="1"/>
</dbReference>
<dbReference type="InterPro" id="IPR030678">
    <property type="entry name" value="Peptide/Ni-bd"/>
</dbReference>
<sequence>MNINIKASLIHTHLKQAVRLLLITVSVLAIVSCGTRETRVEEGNRLGIFHVENSAEPQSIDPHVSTGVPENNIMVALYEGLVAKHHETLEPIPGIADRWEISEDGKTYVFHIRDNAKWSNGDPITAEDFHWSWSRALDPKMGNQYAYMLFPIKNAEPFATGKLDNFDDVGVRVISEKVLEVELENPIPYFLQLLDHHAAYAVHKDSILEFGEKTDRFSKWTRPGNMITSGAFRLKDWKIYKVLKVEKNPYYWDKESVSLNEIHFYPIENFSTAERMFRVGQVHKTFEIPLNKVDVYRQESPEKFRNAPYIGTYYYQFNLSRPPFDNIKVRQALSLAIDRDTINQSVMYGIVEPAYSLTPPGAAGYQPPKLIEFNPEKAKKLLAEAGYPNGEGFPDVELLYNTNESHRKLAVAVQQMWNKHLGINVQLLNQEWKVYIASRNNLDYDIARAGWIGDVVDPINFLDLGLSSNGNNRSAYDNPEYDKMILETIPQSQTHEERLANFAKAEEMILTDLPFVPIYTYKTKYLLDPSVKGLSPNFLDHYGYKHVTLGN</sequence>
<dbReference type="Proteomes" id="UP001465153">
    <property type="component" value="Unassembled WGS sequence"/>
</dbReference>
<keyword evidence="7" id="KW-1185">Reference proteome</keyword>
<dbReference type="Pfam" id="PF00496">
    <property type="entry name" value="SBP_bac_5"/>
    <property type="match status" value="1"/>
</dbReference>
<dbReference type="InterPro" id="IPR000914">
    <property type="entry name" value="SBP_5_dom"/>
</dbReference>
<evidence type="ECO:0000256" key="1">
    <source>
        <dbReference type="ARBA" id="ARBA00004196"/>
    </source>
</evidence>
<evidence type="ECO:0000313" key="7">
    <source>
        <dbReference type="Proteomes" id="UP001465153"/>
    </source>
</evidence>
<comment type="similarity">
    <text evidence="2">Belongs to the bacterial solute-binding protein 5 family.</text>
</comment>
<comment type="subcellular location">
    <subcellularLocation>
        <location evidence="1">Cell envelope</location>
    </subcellularLocation>
</comment>
<dbReference type="PANTHER" id="PTHR30290:SF10">
    <property type="entry name" value="PERIPLASMIC OLIGOPEPTIDE-BINDING PROTEIN-RELATED"/>
    <property type="match status" value="1"/>
</dbReference>
<gene>
    <name evidence="6" type="ORF">NBRC116591_26230</name>
</gene>
<protein>
    <submittedName>
        <fullName evidence="6">ABC transporter substrate-binding protein</fullName>
    </submittedName>
</protein>
<accession>A0ABQ0AB64</accession>
<reference evidence="6 7" key="1">
    <citation type="submission" date="2024-04" db="EMBL/GenBank/DDBJ databases">
        <title>Draft genome sequence of Sessilibacter corallicola NBRC 116591.</title>
        <authorList>
            <person name="Miyakawa T."/>
            <person name="Kusuya Y."/>
            <person name="Miura T."/>
        </authorList>
    </citation>
    <scope>NUCLEOTIDE SEQUENCE [LARGE SCALE GENOMIC DNA]</scope>
    <source>
        <strain evidence="6 7">KU-00831-HH</strain>
    </source>
</reference>
<comment type="caution">
    <text evidence="6">The sequence shown here is derived from an EMBL/GenBank/DDBJ whole genome shotgun (WGS) entry which is preliminary data.</text>
</comment>
<dbReference type="EMBL" id="BAABWN010000008">
    <property type="protein sequence ID" value="GAA6168812.1"/>
    <property type="molecule type" value="Genomic_DNA"/>
</dbReference>
<proteinExistence type="inferred from homology"/>
<dbReference type="SUPFAM" id="SSF53850">
    <property type="entry name" value="Periplasmic binding protein-like II"/>
    <property type="match status" value="1"/>
</dbReference>
<dbReference type="RefSeq" id="WP_233088327.1">
    <property type="nucleotide sequence ID" value="NZ_BAABWN010000008.1"/>
</dbReference>
<dbReference type="CDD" id="cd08504">
    <property type="entry name" value="PBP2_OppA"/>
    <property type="match status" value="1"/>
</dbReference>